<dbReference type="InterPro" id="IPR002347">
    <property type="entry name" value="SDR_fam"/>
</dbReference>
<evidence type="ECO:0000313" key="1">
    <source>
        <dbReference type="EMBL" id="KIH47859.1"/>
    </source>
</evidence>
<protein>
    <recommendedName>
        <fullName evidence="3">Oxidoreductase, short chain dehydrogenase/reductase family protein</fullName>
    </recommendedName>
</protein>
<dbReference type="InterPro" id="IPR036291">
    <property type="entry name" value="NAD(P)-bd_dom_sf"/>
</dbReference>
<dbReference type="Gene3D" id="3.40.50.720">
    <property type="entry name" value="NAD(P)-binding Rossmann-like Domain"/>
    <property type="match status" value="1"/>
</dbReference>
<dbReference type="PANTHER" id="PTHR44115">
    <property type="entry name" value="PROTEIN CBG09704"/>
    <property type="match status" value="1"/>
</dbReference>
<accession>A0A0C2FMH2</accession>
<dbReference type="PRINTS" id="PR00081">
    <property type="entry name" value="GDHRDH"/>
</dbReference>
<dbReference type="AlphaFoldDB" id="A0A0C2FMH2"/>
<evidence type="ECO:0000313" key="2">
    <source>
        <dbReference type="Proteomes" id="UP000054047"/>
    </source>
</evidence>
<dbReference type="SUPFAM" id="SSF51735">
    <property type="entry name" value="NAD(P)-binding Rossmann-fold domains"/>
    <property type="match status" value="1"/>
</dbReference>
<name>A0A0C2FMH2_9BILA</name>
<evidence type="ECO:0008006" key="3">
    <source>
        <dbReference type="Google" id="ProtNLM"/>
    </source>
</evidence>
<gene>
    <name evidence="1" type="ORF">ANCDUO_22076</name>
</gene>
<dbReference type="PANTHER" id="PTHR44115:SF4">
    <property type="entry name" value="OXIDOREDUCTASE"/>
    <property type="match status" value="1"/>
</dbReference>
<sequence>MGQFDGRVVIVTGSSNGIGRATAQLFAREGAMLTICGRNEKTLDESKSIVLAENGNAENKVLVVSGDIRDEGVMKRTIDETLQKFGRLDVLVSNSRFTPVLWTKMDFSRTGK</sequence>
<dbReference type="Pfam" id="PF00106">
    <property type="entry name" value="adh_short"/>
    <property type="match status" value="1"/>
</dbReference>
<dbReference type="Proteomes" id="UP000054047">
    <property type="component" value="Unassembled WGS sequence"/>
</dbReference>
<dbReference type="EMBL" id="KN765106">
    <property type="protein sequence ID" value="KIH47859.1"/>
    <property type="molecule type" value="Genomic_DNA"/>
</dbReference>
<proteinExistence type="predicted"/>
<keyword evidence="2" id="KW-1185">Reference proteome</keyword>
<dbReference type="OrthoDB" id="47007at2759"/>
<organism evidence="1 2">
    <name type="scientific">Ancylostoma duodenale</name>
    <dbReference type="NCBI Taxonomy" id="51022"/>
    <lineage>
        <taxon>Eukaryota</taxon>
        <taxon>Metazoa</taxon>
        <taxon>Ecdysozoa</taxon>
        <taxon>Nematoda</taxon>
        <taxon>Chromadorea</taxon>
        <taxon>Rhabditida</taxon>
        <taxon>Rhabditina</taxon>
        <taxon>Rhabditomorpha</taxon>
        <taxon>Strongyloidea</taxon>
        <taxon>Ancylostomatidae</taxon>
        <taxon>Ancylostomatinae</taxon>
        <taxon>Ancylostoma</taxon>
    </lineage>
</organism>
<reference evidence="1 2" key="1">
    <citation type="submission" date="2013-12" db="EMBL/GenBank/DDBJ databases">
        <title>Draft genome of the parsitic nematode Ancylostoma duodenale.</title>
        <authorList>
            <person name="Mitreva M."/>
        </authorList>
    </citation>
    <scope>NUCLEOTIDE SEQUENCE [LARGE SCALE GENOMIC DNA]</scope>
    <source>
        <strain evidence="1 2">Zhejiang</strain>
    </source>
</reference>